<dbReference type="RefSeq" id="WP_119562270.1">
    <property type="nucleotide sequence ID" value="NZ_CAJJJA010000007.1"/>
</dbReference>
<dbReference type="Gene3D" id="1.10.10.60">
    <property type="entry name" value="Homeodomain-like"/>
    <property type="match status" value="2"/>
</dbReference>
<evidence type="ECO:0000313" key="2">
    <source>
        <dbReference type="Proteomes" id="UP000778864"/>
    </source>
</evidence>
<dbReference type="Proteomes" id="UP000778864">
    <property type="component" value="Unassembled WGS sequence"/>
</dbReference>
<gene>
    <name evidence="1" type="ORF">KHZ90_04070</name>
</gene>
<name>A0A418PK73_VEIPA</name>
<organism evidence="1 2">
    <name type="scientific">Veillonella parvula</name>
    <name type="common">Staphylococcus parvulus</name>
    <dbReference type="NCBI Taxonomy" id="29466"/>
    <lineage>
        <taxon>Bacteria</taxon>
        <taxon>Bacillati</taxon>
        <taxon>Bacillota</taxon>
        <taxon>Negativicutes</taxon>
        <taxon>Veillonellales</taxon>
        <taxon>Veillonellaceae</taxon>
        <taxon>Veillonella</taxon>
    </lineage>
</organism>
<accession>A0A418PK73</accession>
<dbReference type="EMBL" id="JAGZMU010000002">
    <property type="protein sequence ID" value="MBS4892935.1"/>
    <property type="molecule type" value="Genomic_DNA"/>
</dbReference>
<reference evidence="1" key="1">
    <citation type="submission" date="2021-02" db="EMBL/GenBank/DDBJ databases">
        <title>Infant gut strain persistence is associated with maternal origin, phylogeny, and functional potential including surface adhesion and iron acquisition.</title>
        <authorList>
            <person name="Lou Y.C."/>
        </authorList>
    </citation>
    <scope>NUCLEOTIDE SEQUENCE</scope>
    <source>
        <strain evidence="1">L3_108_031G1_dasL3_108_031G1_concoct_20</strain>
    </source>
</reference>
<proteinExistence type="predicted"/>
<sequence>MYRNVRVIPKQLLQQLYIEKQWSVRDVADYFQCSVDTIMRRMKAYDIERRPLKKEINMVHVQALYETGKWSLHSLAKRYDVSITTMANRLKEYGLVCQQSNKNVSIDVVRICRSYKSGNSTDAIARMYGISRWKVHHVLRHMGNCLLPKVRKPMRVEEMAYLYIHHHMSTDDIGLAYGIRGSTVAMYLREQGIEIRANTLDLDENKIKKLRAQGYGVAKIAQVMGCSTSAVRKRLAMKKYISP</sequence>
<dbReference type="AlphaFoldDB" id="A0A418PK73"/>
<comment type="caution">
    <text evidence="1">The sequence shown here is derived from an EMBL/GenBank/DDBJ whole genome shotgun (WGS) entry which is preliminary data.</text>
</comment>
<evidence type="ECO:0000313" key="1">
    <source>
        <dbReference type="EMBL" id="MBS4892935.1"/>
    </source>
</evidence>
<protein>
    <submittedName>
        <fullName evidence="1">Sortase</fullName>
    </submittedName>
</protein>